<feature type="transmembrane region" description="Helical" evidence="9">
    <location>
        <begin position="40"/>
        <end position="59"/>
    </location>
</feature>
<evidence type="ECO:0000256" key="6">
    <source>
        <dbReference type="ARBA" id="ARBA00022777"/>
    </source>
</evidence>
<evidence type="ECO:0000256" key="8">
    <source>
        <dbReference type="ARBA" id="ARBA00023012"/>
    </source>
</evidence>
<dbReference type="GO" id="GO:0005524">
    <property type="term" value="F:ATP binding"/>
    <property type="evidence" value="ECO:0007669"/>
    <property type="project" value="UniProtKB-KW"/>
</dbReference>
<dbReference type="Proteomes" id="UP000435036">
    <property type="component" value="Unassembled WGS sequence"/>
</dbReference>
<evidence type="ECO:0000259" key="10">
    <source>
        <dbReference type="PROSITE" id="PS50109"/>
    </source>
</evidence>
<dbReference type="EC" id="2.7.13.3" evidence="2"/>
<feature type="transmembrane region" description="Helical" evidence="9">
    <location>
        <begin position="6"/>
        <end position="28"/>
    </location>
</feature>
<evidence type="ECO:0000313" key="12">
    <source>
        <dbReference type="Proteomes" id="UP000435036"/>
    </source>
</evidence>
<accession>A0A6N8KTN4</accession>
<dbReference type="PROSITE" id="PS50109">
    <property type="entry name" value="HIS_KIN"/>
    <property type="match status" value="1"/>
</dbReference>
<feature type="transmembrane region" description="Helical" evidence="9">
    <location>
        <begin position="138"/>
        <end position="161"/>
    </location>
</feature>
<dbReference type="GO" id="GO:0046983">
    <property type="term" value="F:protein dimerization activity"/>
    <property type="evidence" value="ECO:0007669"/>
    <property type="project" value="InterPro"/>
</dbReference>
<dbReference type="InterPro" id="IPR005467">
    <property type="entry name" value="His_kinase_dom"/>
</dbReference>
<keyword evidence="8" id="KW-0902">Two-component regulatory system</keyword>
<feature type="transmembrane region" description="Helical" evidence="9">
    <location>
        <begin position="65"/>
        <end position="87"/>
    </location>
</feature>
<dbReference type="PANTHER" id="PTHR24421:SF10">
    <property type="entry name" value="NITRATE_NITRITE SENSOR PROTEIN NARQ"/>
    <property type="match status" value="1"/>
</dbReference>
<dbReference type="SUPFAM" id="SSF55874">
    <property type="entry name" value="ATPase domain of HSP90 chaperone/DNA topoisomerase II/histidine kinase"/>
    <property type="match status" value="1"/>
</dbReference>
<evidence type="ECO:0000256" key="5">
    <source>
        <dbReference type="ARBA" id="ARBA00022741"/>
    </source>
</evidence>
<keyword evidence="4" id="KW-0808">Transferase</keyword>
<keyword evidence="9" id="KW-0812">Transmembrane</keyword>
<feature type="domain" description="Histidine kinase" evidence="10">
    <location>
        <begin position="267"/>
        <end position="458"/>
    </location>
</feature>
<dbReference type="AlphaFoldDB" id="A0A6N8KTN4"/>
<evidence type="ECO:0000256" key="1">
    <source>
        <dbReference type="ARBA" id="ARBA00000085"/>
    </source>
</evidence>
<keyword evidence="9" id="KW-0472">Membrane</keyword>
<evidence type="ECO:0000256" key="2">
    <source>
        <dbReference type="ARBA" id="ARBA00012438"/>
    </source>
</evidence>
<dbReference type="OrthoDB" id="9778366at2"/>
<gene>
    <name evidence="11" type="ORF">GQF63_00330</name>
</gene>
<dbReference type="GO" id="GO:0016020">
    <property type="term" value="C:membrane"/>
    <property type="evidence" value="ECO:0007669"/>
    <property type="project" value="InterPro"/>
</dbReference>
<evidence type="ECO:0000313" key="11">
    <source>
        <dbReference type="EMBL" id="MVZ60457.1"/>
    </source>
</evidence>
<feature type="transmembrane region" description="Helical" evidence="9">
    <location>
        <begin position="182"/>
        <end position="205"/>
    </location>
</feature>
<keyword evidence="6" id="KW-0418">Kinase</keyword>
<keyword evidence="3" id="KW-0597">Phosphoprotein</keyword>
<keyword evidence="5" id="KW-0547">Nucleotide-binding</keyword>
<dbReference type="InterPro" id="IPR003594">
    <property type="entry name" value="HATPase_dom"/>
</dbReference>
<comment type="catalytic activity">
    <reaction evidence="1">
        <text>ATP + protein L-histidine = ADP + protein N-phospho-L-histidine.</text>
        <dbReference type="EC" id="2.7.13.3"/>
    </reaction>
</comment>
<dbReference type="CDD" id="cd16917">
    <property type="entry name" value="HATPase_UhpB-NarQ-NarX-like"/>
    <property type="match status" value="1"/>
</dbReference>
<dbReference type="PANTHER" id="PTHR24421">
    <property type="entry name" value="NITRATE/NITRITE SENSOR PROTEIN NARX-RELATED"/>
    <property type="match status" value="1"/>
</dbReference>
<keyword evidence="12" id="KW-1185">Reference proteome</keyword>
<keyword evidence="9" id="KW-1133">Transmembrane helix</keyword>
<protein>
    <recommendedName>
        <fullName evidence="2">histidine kinase</fullName>
        <ecNumber evidence="2">2.7.13.3</ecNumber>
    </recommendedName>
</protein>
<dbReference type="InterPro" id="IPR011712">
    <property type="entry name" value="Sig_transdc_His_kin_sub3_dim/P"/>
</dbReference>
<dbReference type="Gene3D" id="1.20.5.1930">
    <property type="match status" value="1"/>
</dbReference>
<dbReference type="GO" id="GO:0000155">
    <property type="term" value="F:phosphorelay sensor kinase activity"/>
    <property type="evidence" value="ECO:0007669"/>
    <property type="project" value="InterPro"/>
</dbReference>
<dbReference type="InterPro" id="IPR036890">
    <property type="entry name" value="HATPase_C_sf"/>
</dbReference>
<dbReference type="Gene3D" id="3.30.565.10">
    <property type="entry name" value="Histidine kinase-like ATPase, C-terminal domain"/>
    <property type="match status" value="1"/>
</dbReference>
<evidence type="ECO:0000256" key="7">
    <source>
        <dbReference type="ARBA" id="ARBA00022840"/>
    </source>
</evidence>
<evidence type="ECO:0000256" key="4">
    <source>
        <dbReference type="ARBA" id="ARBA00022679"/>
    </source>
</evidence>
<organism evidence="11 12">
    <name type="scientific">Sphingobacterium humi</name>
    <dbReference type="NCBI Taxonomy" id="1796905"/>
    <lineage>
        <taxon>Bacteria</taxon>
        <taxon>Pseudomonadati</taxon>
        <taxon>Bacteroidota</taxon>
        <taxon>Sphingobacteriia</taxon>
        <taxon>Sphingobacteriales</taxon>
        <taxon>Sphingobacteriaceae</taxon>
        <taxon>Sphingobacterium</taxon>
    </lineage>
</organism>
<reference evidence="11 12" key="1">
    <citation type="submission" date="2019-12" db="EMBL/GenBank/DDBJ databases">
        <authorList>
            <person name="Dong K."/>
        </authorList>
    </citation>
    <scope>NUCLEOTIDE SEQUENCE [LARGE SCALE GENOMIC DNA]</scope>
    <source>
        <strain evidence="11 12">JCM 31225</strain>
    </source>
</reference>
<name>A0A6N8KTN4_9SPHI</name>
<keyword evidence="7" id="KW-0067">ATP-binding</keyword>
<feature type="transmembrane region" description="Helical" evidence="9">
    <location>
        <begin position="217"/>
        <end position="233"/>
    </location>
</feature>
<dbReference type="Pfam" id="PF02518">
    <property type="entry name" value="HATPase_c"/>
    <property type="match status" value="1"/>
</dbReference>
<comment type="caution">
    <text evidence="11">The sequence shown here is derived from an EMBL/GenBank/DDBJ whole genome shotgun (WGS) entry which is preliminary data.</text>
</comment>
<feature type="transmembrane region" description="Helical" evidence="9">
    <location>
        <begin position="99"/>
        <end position="118"/>
    </location>
</feature>
<dbReference type="Pfam" id="PF07730">
    <property type="entry name" value="HisKA_3"/>
    <property type="match status" value="1"/>
</dbReference>
<dbReference type="InterPro" id="IPR050482">
    <property type="entry name" value="Sensor_HK_TwoCompSys"/>
</dbReference>
<dbReference type="RefSeq" id="WP_160367114.1">
    <property type="nucleotide sequence ID" value="NZ_WSQA01000001.1"/>
</dbReference>
<evidence type="ECO:0000256" key="9">
    <source>
        <dbReference type="SAM" id="Phobius"/>
    </source>
</evidence>
<sequence length="458" mass="52932">MLYKEPFVLYLNISVCLILLFLALPSLLNKREELKVRMAFAFVFFVVIATCLTNLLVLYPGNYRLVFLGYFVFFISLLFGPAIYYYVVNLLSGQVSKNIYFSLIPGIASVSYGLYLAFSDTIVQRKAFQRILEGEDLFYEITNLLTLILTLFYCVKAWVFIQKFQNKNEEYPHSLFLRKIAWAREFIIYIFANVLIFLLLVLVLTHEFAVTTMDMDMIGMPVFMLFVYLLVAMRSMMMYKDFEYQFILAKIEGERELQEQRLKISGDLHDSLGAQLTFINTISDGLKNAPSTAEATVKSKINMLADLSENSILELKNTLWVLNTKEIHLQDLKEKILNFIKSASEAKEEINFNFHFDVLENFNINSTQAVNLFRTVQEIVNNALKHAHATEIRIKMEQEGRNLLLYIADNGKGFDYENEKNKSFGLRNIESRISNVSGRMNVETSADNGTKYVIQIKL</sequence>
<dbReference type="EMBL" id="WSQA01000001">
    <property type="protein sequence ID" value="MVZ60457.1"/>
    <property type="molecule type" value="Genomic_DNA"/>
</dbReference>
<evidence type="ECO:0000256" key="3">
    <source>
        <dbReference type="ARBA" id="ARBA00022553"/>
    </source>
</evidence>
<proteinExistence type="predicted"/>